<protein>
    <submittedName>
        <fullName evidence="1">Uncharacterized protein</fullName>
    </submittedName>
</protein>
<dbReference type="AlphaFoldDB" id="A0A0B7F8Y3"/>
<evidence type="ECO:0000313" key="2">
    <source>
        <dbReference type="Proteomes" id="UP000059188"/>
    </source>
</evidence>
<dbReference type="Proteomes" id="UP000059188">
    <property type="component" value="Unassembled WGS sequence"/>
</dbReference>
<sequence length="95" mass="10519">MRYLTEGGGSRSRESVVRHSKLVERNGVPCARIVSILAFFSTFPPSLGTYGFFLWHFEWFSATSGLRSGRSQPWVVRPTPLDCLRAAPGSPITAC</sequence>
<gene>
    <name evidence="1" type="ORF">RSOLAG1IB_05858</name>
</gene>
<evidence type="ECO:0000313" key="1">
    <source>
        <dbReference type="EMBL" id="CEL52653.1"/>
    </source>
</evidence>
<accession>A0A0B7F8Y3</accession>
<reference evidence="1 2" key="1">
    <citation type="submission" date="2014-11" db="EMBL/GenBank/DDBJ databases">
        <authorList>
            <person name="Wibberg Daniel"/>
        </authorList>
    </citation>
    <scope>NUCLEOTIDE SEQUENCE [LARGE SCALE GENOMIC DNA]</scope>
    <source>
        <strain evidence="1">Rhizoctonia solani AG1-IB 7/3/14</strain>
    </source>
</reference>
<proteinExistence type="predicted"/>
<keyword evidence="2" id="KW-1185">Reference proteome</keyword>
<dbReference type="EMBL" id="LN679109">
    <property type="protein sequence ID" value="CEL52653.1"/>
    <property type="molecule type" value="Genomic_DNA"/>
</dbReference>
<organism evidence="1 2">
    <name type="scientific">Thanatephorus cucumeris (strain AG1-IB / isolate 7/3/14)</name>
    <name type="common">Lettuce bottom rot fungus</name>
    <name type="synonym">Rhizoctonia solani</name>
    <dbReference type="NCBI Taxonomy" id="1108050"/>
    <lineage>
        <taxon>Eukaryota</taxon>
        <taxon>Fungi</taxon>
        <taxon>Dikarya</taxon>
        <taxon>Basidiomycota</taxon>
        <taxon>Agaricomycotina</taxon>
        <taxon>Agaricomycetes</taxon>
        <taxon>Cantharellales</taxon>
        <taxon>Ceratobasidiaceae</taxon>
        <taxon>Rhizoctonia</taxon>
        <taxon>Rhizoctonia solani AG-1</taxon>
    </lineage>
</organism>
<name>A0A0B7F8Y3_THACB</name>